<reference evidence="5 6" key="1">
    <citation type="journal article" date="2019" name="Int. J. Syst. Evol. Microbiol.">
        <title>The Global Catalogue of Microorganisms (GCM) 10K type strain sequencing project: providing services to taxonomists for standard genome sequencing and annotation.</title>
        <authorList>
            <consortium name="The Broad Institute Genomics Platform"/>
            <consortium name="The Broad Institute Genome Sequencing Center for Infectious Disease"/>
            <person name="Wu L."/>
            <person name="Ma J."/>
        </authorList>
    </citation>
    <scope>NUCLEOTIDE SEQUENCE [LARGE SCALE GENOMIC DNA]</scope>
    <source>
        <strain evidence="5 6">JCM 16374</strain>
    </source>
</reference>
<sequence length="67" mass="7356">MGVAADRPWNPRPRGGILITMRVDFDPAEMAPNEFYKLLTATVVPRPIAWVSTMSPDGTANLAPARF</sequence>
<comment type="cofactor">
    <cofactor evidence="1">
        <name>FMN</name>
        <dbReference type="ChEBI" id="CHEBI:58210"/>
    </cofactor>
</comment>
<evidence type="ECO:0000313" key="5">
    <source>
        <dbReference type="EMBL" id="GAA2695727.1"/>
    </source>
</evidence>
<name>A0ABN3T9R5_9ACTN</name>
<evidence type="ECO:0000313" key="6">
    <source>
        <dbReference type="Proteomes" id="UP001500994"/>
    </source>
</evidence>
<evidence type="ECO:0000256" key="3">
    <source>
        <dbReference type="ARBA" id="ARBA00022643"/>
    </source>
</evidence>
<comment type="caution">
    <text evidence="5">The sequence shown here is derived from an EMBL/GenBank/DDBJ whole genome shotgun (WGS) entry which is preliminary data.</text>
</comment>
<evidence type="ECO:0000256" key="1">
    <source>
        <dbReference type="ARBA" id="ARBA00001917"/>
    </source>
</evidence>
<dbReference type="Proteomes" id="UP001500994">
    <property type="component" value="Unassembled WGS sequence"/>
</dbReference>
<dbReference type="Gene3D" id="2.30.110.10">
    <property type="entry name" value="Electron Transport, Fmn-binding Protein, Chain A"/>
    <property type="match status" value="1"/>
</dbReference>
<protein>
    <submittedName>
        <fullName evidence="5">Uncharacterized protein</fullName>
    </submittedName>
</protein>
<dbReference type="EMBL" id="BAAARK010000094">
    <property type="protein sequence ID" value="GAA2695727.1"/>
    <property type="molecule type" value="Genomic_DNA"/>
</dbReference>
<accession>A0ABN3T9R5</accession>
<dbReference type="SUPFAM" id="SSF50475">
    <property type="entry name" value="FMN-binding split barrel"/>
    <property type="match status" value="1"/>
</dbReference>
<evidence type="ECO:0000256" key="2">
    <source>
        <dbReference type="ARBA" id="ARBA00022630"/>
    </source>
</evidence>
<keyword evidence="2" id="KW-0285">Flavoprotein</keyword>
<proteinExistence type="inferred from homology"/>
<dbReference type="PANTHER" id="PTHR33798:SF5">
    <property type="entry name" value="FLAVIN REDUCTASE LIKE DOMAIN-CONTAINING PROTEIN"/>
    <property type="match status" value="1"/>
</dbReference>
<keyword evidence="6" id="KW-1185">Reference proteome</keyword>
<dbReference type="PANTHER" id="PTHR33798">
    <property type="entry name" value="FLAVOPROTEIN OXYGENASE"/>
    <property type="match status" value="1"/>
</dbReference>
<comment type="similarity">
    <text evidence="4">Belongs to the flavoredoxin family.</text>
</comment>
<organism evidence="5 6">
    <name type="scientific">Streptomyces lunalinharesii</name>
    <dbReference type="NCBI Taxonomy" id="333384"/>
    <lineage>
        <taxon>Bacteria</taxon>
        <taxon>Bacillati</taxon>
        <taxon>Actinomycetota</taxon>
        <taxon>Actinomycetes</taxon>
        <taxon>Kitasatosporales</taxon>
        <taxon>Streptomycetaceae</taxon>
        <taxon>Streptomyces</taxon>
    </lineage>
</organism>
<gene>
    <name evidence="5" type="ORF">GCM10009864_82950</name>
</gene>
<evidence type="ECO:0000256" key="4">
    <source>
        <dbReference type="ARBA" id="ARBA00038054"/>
    </source>
</evidence>
<keyword evidence="3" id="KW-0288">FMN</keyword>
<dbReference type="InterPro" id="IPR012349">
    <property type="entry name" value="Split_barrel_FMN-bd"/>
</dbReference>